<dbReference type="UniPathway" id="UPA00035">
    <property type="reaction ID" value="UER00041"/>
</dbReference>
<comment type="similarity">
    <text evidence="9">Belongs to the anthranilate phosphoribosyltransferase family.</text>
</comment>
<dbReference type="Proteomes" id="UP000095209">
    <property type="component" value="Unassembled WGS sequence"/>
</dbReference>
<protein>
    <recommendedName>
        <fullName evidence="9">Anthranilate phosphoribosyltransferase</fullName>
        <ecNumber evidence="9">2.4.2.18</ecNumber>
    </recommendedName>
</protein>
<dbReference type="GO" id="GO:0005829">
    <property type="term" value="C:cytosol"/>
    <property type="evidence" value="ECO:0007669"/>
    <property type="project" value="TreeGrafter"/>
</dbReference>
<dbReference type="SUPFAM" id="SSF52418">
    <property type="entry name" value="Nucleoside phosphorylase/phosphoribosyltransferase catalytic domain"/>
    <property type="match status" value="1"/>
</dbReference>
<dbReference type="GO" id="GO:0000287">
    <property type="term" value="F:magnesium ion binding"/>
    <property type="evidence" value="ECO:0007669"/>
    <property type="project" value="UniProtKB-UniRule"/>
</dbReference>
<comment type="subunit">
    <text evidence="9">Homodimer.</text>
</comment>
<evidence type="ECO:0000259" key="11">
    <source>
        <dbReference type="Pfam" id="PF02885"/>
    </source>
</evidence>
<comment type="caution">
    <text evidence="9">Lacks conserved residue(s) required for the propagation of feature annotation.</text>
</comment>
<dbReference type="GO" id="GO:0004048">
    <property type="term" value="F:anthranilate phosphoribosyltransferase activity"/>
    <property type="evidence" value="ECO:0007669"/>
    <property type="project" value="UniProtKB-UniRule"/>
</dbReference>
<dbReference type="STRING" id="1305675.BFG57_00185"/>
<keyword evidence="9" id="KW-0479">Metal-binding</keyword>
<dbReference type="RefSeq" id="WP_069716351.1">
    <property type="nucleotide sequence ID" value="NZ_MJEH01000011.1"/>
</dbReference>
<feature type="binding site" evidence="9">
    <location>
        <begin position="89"/>
        <end position="92"/>
    </location>
    <ligand>
        <name>5-phospho-alpha-D-ribose 1-diphosphate</name>
        <dbReference type="ChEBI" id="CHEBI:58017"/>
    </ligand>
</feature>
<feature type="binding site" evidence="9">
    <location>
        <position position="224"/>
    </location>
    <ligand>
        <name>Mg(2+)</name>
        <dbReference type="ChEBI" id="CHEBI:18420"/>
        <label>2</label>
    </ligand>
</feature>
<keyword evidence="5 9" id="KW-0822">Tryptophan biosynthesis</keyword>
<comment type="caution">
    <text evidence="12">The sequence shown here is derived from an EMBL/GenBank/DDBJ whole genome shotgun (WGS) entry which is preliminary data.</text>
</comment>
<evidence type="ECO:0000256" key="1">
    <source>
        <dbReference type="ARBA" id="ARBA00004907"/>
    </source>
</evidence>
<feature type="domain" description="Glycosyl transferase family 3" evidence="10">
    <location>
        <begin position="73"/>
        <end position="323"/>
    </location>
</feature>
<dbReference type="Pfam" id="PF00591">
    <property type="entry name" value="Glycos_transf_3"/>
    <property type="match status" value="1"/>
</dbReference>
<evidence type="ECO:0000256" key="2">
    <source>
        <dbReference type="ARBA" id="ARBA00022605"/>
    </source>
</evidence>
<comment type="similarity">
    <text evidence="8">In the C-terminal section; belongs to the anthranilate phosphoribosyltransferase family.</text>
</comment>
<feature type="binding site" evidence="9">
    <location>
        <position position="225"/>
    </location>
    <ligand>
        <name>Mg(2+)</name>
        <dbReference type="ChEBI" id="CHEBI:18420"/>
        <label>1</label>
    </ligand>
</feature>
<dbReference type="GO" id="GO:0000162">
    <property type="term" value="P:L-tryptophan biosynthetic process"/>
    <property type="evidence" value="ECO:0007669"/>
    <property type="project" value="UniProtKB-UniRule"/>
</dbReference>
<dbReference type="InterPro" id="IPR036320">
    <property type="entry name" value="Glycosyl_Trfase_fam3_N_dom_sf"/>
</dbReference>
<evidence type="ECO:0000256" key="5">
    <source>
        <dbReference type="ARBA" id="ARBA00022822"/>
    </source>
</evidence>
<feature type="binding site" evidence="9">
    <location>
        <position position="110"/>
    </location>
    <ligand>
        <name>anthranilate</name>
        <dbReference type="ChEBI" id="CHEBI:16567"/>
        <label>1</label>
    </ligand>
</feature>
<feature type="binding site" evidence="9">
    <location>
        <position position="119"/>
    </location>
    <ligand>
        <name>5-phospho-alpha-D-ribose 1-diphosphate</name>
        <dbReference type="ChEBI" id="CHEBI:58017"/>
    </ligand>
</feature>
<dbReference type="EMBL" id="MJEH01000011">
    <property type="protein sequence ID" value="OEH93448.1"/>
    <property type="molecule type" value="Genomic_DNA"/>
</dbReference>
<evidence type="ECO:0000256" key="6">
    <source>
        <dbReference type="ARBA" id="ARBA00023141"/>
    </source>
</evidence>
<comment type="cofactor">
    <cofactor evidence="9">
        <name>Mg(2+)</name>
        <dbReference type="ChEBI" id="CHEBI:18420"/>
    </cofactor>
    <text evidence="9">Binds 2 magnesium ions per monomer.</text>
</comment>
<feature type="binding site" evidence="9">
    <location>
        <position position="165"/>
    </location>
    <ligand>
        <name>anthranilate</name>
        <dbReference type="ChEBI" id="CHEBI:16567"/>
        <label>2</label>
    </ligand>
</feature>
<evidence type="ECO:0000313" key="13">
    <source>
        <dbReference type="Proteomes" id="UP000095209"/>
    </source>
</evidence>
<evidence type="ECO:0000256" key="4">
    <source>
        <dbReference type="ARBA" id="ARBA00022679"/>
    </source>
</evidence>
<comment type="function">
    <text evidence="9">Catalyzes the transfer of the phosphoribosyl group of 5-phosphorylribose-1-pyrophosphate (PRPP) to anthranilate to yield N-(5'-phosphoribosyl)-anthranilate (PRA).</text>
</comment>
<evidence type="ECO:0000259" key="10">
    <source>
        <dbReference type="Pfam" id="PF00591"/>
    </source>
</evidence>
<dbReference type="InterPro" id="IPR035902">
    <property type="entry name" value="Nuc_phospho_transferase"/>
</dbReference>
<dbReference type="InterPro" id="IPR005940">
    <property type="entry name" value="Anthranilate_Pribosyl_Tfrase"/>
</dbReference>
<keyword evidence="6 9" id="KW-0057">Aromatic amino acid biosynthesis</keyword>
<evidence type="ECO:0000256" key="7">
    <source>
        <dbReference type="ARBA" id="ARBA00052328"/>
    </source>
</evidence>
<dbReference type="Gene3D" id="3.40.1030.10">
    <property type="entry name" value="Nucleoside phosphorylase/phosphoribosyltransferase catalytic domain"/>
    <property type="match status" value="1"/>
</dbReference>
<dbReference type="Gene3D" id="1.20.970.10">
    <property type="entry name" value="Transferase, Pyrimidine Nucleoside Phosphorylase, Chain C"/>
    <property type="match status" value="1"/>
</dbReference>
<reference evidence="12 13" key="1">
    <citation type="submission" date="2016-08" db="EMBL/GenBank/DDBJ databases">
        <title>Genome of Bacillus solimangrovi GH2-4.</title>
        <authorList>
            <person name="Lim S."/>
            <person name="Kim B.-C."/>
        </authorList>
    </citation>
    <scope>NUCLEOTIDE SEQUENCE [LARGE SCALE GENOMIC DNA]</scope>
    <source>
        <strain evidence="12 13">GH2-4</strain>
    </source>
</reference>
<feature type="binding site" evidence="9">
    <location>
        <position position="225"/>
    </location>
    <ligand>
        <name>Mg(2+)</name>
        <dbReference type="ChEBI" id="CHEBI:18420"/>
        <label>2</label>
    </ligand>
</feature>
<feature type="binding site" evidence="9">
    <location>
        <position position="91"/>
    </location>
    <ligand>
        <name>Mg(2+)</name>
        <dbReference type="ChEBI" id="CHEBI:18420"/>
        <label>1</label>
    </ligand>
</feature>
<dbReference type="NCBIfam" id="TIGR01245">
    <property type="entry name" value="trpD"/>
    <property type="match status" value="1"/>
</dbReference>
<dbReference type="EC" id="2.4.2.18" evidence="9"/>
<name>A0A1E5LH94_9BACI</name>
<dbReference type="InterPro" id="IPR017459">
    <property type="entry name" value="Glycosyl_Trfase_fam3_N_dom"/>
</dbReference>
<feature type="binding site" evidence="9">
    <location>
        <position position="79"/>
    </location>
    <ligand>
        <name>anthranilate</name>
        <dbReference type="ChEBI" id="CHEBI:16567"/>
        <label>1</label>
    </ligand>
</feature>
<dbReference type="PANTHER" id="PTHR43285">
    <property type="entry name" value="ANTHRANILATE PHOSPHORIBOSYLTRANSFERASE"/>
    <property type="match status" value="1"/>
</dbReference>
<dbReference type="Pfam" id="PF02885">
    <property type="entry name" value="Glycos_trans_3N"/>
    <property type="match status" value="1"/>
</dbReference>
<comment type="pathway">
    <text evidence="1 9">Amino-acid biosynthesis; L-tryptophan biosynthesis; L-tryptophan from chorismate: step 2/5.</text>
</comment>
<keyword evidence="9" id="KW-0460">Magnesium</keyword>
<proteinExistence type="inferred from homology"/>
<organism evidence="12 13">
    <name type="scientific">Bacillus solimangrovi</name>
    <dbReference type="NCBI Taxonomy" id="1305675"/>
    <lineage>
        <taxon>Bacteria</taxon>
        <taxon>Bacillati</taxon>
        <taxon>Bacillota</taxon>
        <taxon>Bacilli</taxon>
        <taxon>Bacillales</taxon>
        <taxon>Bacillaceae</taxon>
        <taxon>Bacillus</taxon>
    </lineage>
</organism>
<feature type="binding site" evidence="9">
    <location>
        <begin position="82"/>
        <end position="83"/>
    </location>
    <ligand>
        <name>5-phospho-alpha-D-ribose 1-diphosphate</name>
        <dbReference type="ChEBI" id="CHEBI:58017"/>
    </ligand>
</feature>
<feature type="binding site" evidence="9">
    <location>
        <position position="79"/>
    </location>
    <ligand>
        <name>5-phospho-alpha-D-ribose 1-diphosphate</name>
        <dbReference type="ChEBI" id="CHEBI:58017"/>
    </ligand>
</feature>
<gene>
    <name evidence="9" type="primary">trpD</name>
    <name evidence="12" type="ORF">BFG57_00185</name>
</gene>
<evidence type="ECO:0000256" key="3">
    <source>
        <dbReference type="ARBA" id="ARBA00022676"/>
    </source>
</evidence>
<dbReference type="PANTHER" id="PTHR43285:SF2">
    <property type="entry name" value="ANTHRANILATE PHOSPHORIBOSYLTRANSFERASE"/>
    <property type="match status" value="1"/>
</dbReference>
<dbReference type="HAMAP" id="MF_00211">
    <property type="entry name" value="TrpD"/>
    <property type="match status" value="1"/>
</dbReference>
<sequence>MVKDILRKCSEGYTLSAVEAEEVMQEVMQGKVGDIELASLLSIMRIRGETANELTGFVTAMRDNMNKLSYDSPVFDTCGTGGDGASTFNISTATAIVLASLEVKVAKHGNRSVSSKSGSADVLEKIGIPLQQTEEEGIHSLEHHHMTFLFAPTYHSAMKHAANVRRTLGFRTIFNILGPLANPAGSKRQIIGVFNIHYARLMAETLLRLGSEHVLLVSSHDGLDEFSIASETDVVELKNGSIQEYTLSPEDVGLDKLSLEDTKVTSVDESVEVFEAVLKGESNEASQQILYYNAGAALYAAGRAKTIAEGVQLAKQAVQTGLTAQKLADLKGVETHA</sequence>
<keyword evidence="13" id="KW-1185">Reference proteome</keyword>
<evidence type="ECO:0000256" key="9">
    <source>
        <dbReference type="HAMAP-Rule" id="MF_00211"/>
    </source>
</evidence>
<dbReference type="SUPFAM" id="SSF47648">
    <property type="entry name" value="Nucleoside phosphorylase/phosphoribosyltransferase N-terminal domain"/>
    <property type="match status" value="1"/>
</dbReference>
<dbReference type="FunFam" id="3.40.1030.10:FF:000002">
    <property type="entry name" value="Anthranilate phosphoribosyltransferase"/>
    <property type="match status" value="1"/>
</dbReference>
<feature type="binding site" evidence="9">
    <location>
        <position position="87"/>
    </location>
    <ligand>
        <name>5-phospho-alpha-D-ribose 1-diphosphate</name>
        <dbReference type="ChEBI" id="CHEBI:58017"/>
    </ligand>
</feature>
<comment type="catalytic activity">
    <reaction evidence="7 9">
        <text>N-(5-phospho-beta-D-ribosyl)anthranilate + diphosphate = 5-phospho-alpha-D-ribose 1-diphosphate + anthranilate</text>
        <dbReference type="Rhea" id="RHEA:11768"/>
        <dbReference type="ChEBI" id="CHEBI:16567"/>
        <dbReference type="ChEBI" id="CHEBI:18277"/>
        <dbReference type="ChEBI" id="CHEBI:33019"/>
        <dbReference type="ChEBI" id="CHEBI:58017"/>
        <dbReference type="EC" id="2.4.2.18"/>
    </reaction>
</comment>
<evidence type="ECO:0000256" key="8">
    <source>
        <dbReference type="ARBA" id="ARBA00061188"/>
    </source>
</evidence>
<evidence type="ECO:0000313" key="12">
    <source>
        <dbReference type="EMBL" id="OEH93448.1"/>
    </source>
</evidence>
<feature type="domain" description="Glycosyl transferase family 3 N-terminal" evidence="11">
    <location>
        <begin position="3"/>
        <end position="64"/>
    </location>
</feature>
<dbReference type="AlphaFoldDB" id="A0A1E5LH94"/>
<keyword evidence="3 9" id="KW-0328">Glycosyltransferase</keyword>
<feature type="binding site" evidence="9">
    <location>
        <begin position="107"/>
        <end position="115"/>
    </location>
    <ligand>
        <name>5-phospho-alpha-D-ribose 1-diphosphate</name>
        <dbReference type="ChEBI" id="CHEBI:58017"/>
    </ligand>
</feature>
<accession>A0A1E5LH94</accession>
<keyword evidence="2 9" id="KW-0028">Amino-acid biosynthesis</keyword>
<dbReference type="OrthoDB" id="9806430at2"/>
<keyword evidence="4 9" id="KW-0808">Transferase</keyword>
<dbReference type="InterPro" id="IPR000312">
    <property type="entry name" value="Glycosyl_Trfase_fam3"/>
</dbReference>